<dbReference type="STRING" id="519424.AZF04_19130"/>
<sequence length="158" mass="17148">MEVSSLDEKNNKVNQYHKNIELFQPKRSFTKNGLIAFFIGGIICTLGQALSNLYLTIFLINETEAFSLMLSTIILITALLTGMGIFDRFGQFAGAGSLVPVTGFTNAMSSAALEYRSEGLVFGVGAHMFKLTGAVIAIGVFASYIVSLIRLLIAFIIH</sequence>
<keyword evidence="1" id="KW-0812">Transmembrane</keyword>
<accession>A0A161PD42</accession>
<evidence type="ECO:0000313" key="3">
    <source>
        <dbReference type="Proteomes" id="UP000075806"/>
    </source>
</evidence>
<comment type="caution">
    <text evidence="2">The sequence shown here is derived from an EMBL/GenBank/DDBJ whole genome shotgun (WGS) entry which is preliminary data.</text>
</comment>
<name>A0A161PD42_9BACI</name>
<feature type="transmembrane region" description="Helical" evidence="1">
    <location>
        <begin position="34"/>
        <end position="60"/>
    </location>
</feature>
<proteinExistence type="predicted"/>
<feature type="transmembrane region" description="Helical" evidence="1">
    <location>
        <begin position="133"/>
        <end position="157"/>
    </location>
</feature>
<feature type="transmembrane region" description="Helical" evidence="1">
    <location>
        <begin position="66"/>
        <end position="86"/>
    </location>
</feature>
<dbReference type="AlphaFoldDB" id="A0A161PD42"/>
<dbReference type="InterPro" id="IPR014203">
    <property type="entry name" value="Spore_V_AC"/>
</dbReference>
<keyword evidence="1" id="KW-0472">Membrane</keyword>
<dbReference type="NCBIfam" id="TIGR02838">
    <property type="entry name" value="spore_V_AC"/>
    <property type="match status" value="1"/>
</dbReference>
<dbReference type="Pfam" id="PF03862">
    <property type="entry name" value="SpoVAC_SpoVAEB"/>
    <property type="match status" value="1"/>
</dbReference>
<protein>
    <submittedName>
        <fullName evidence="2">Stage V sporulation protein AC</fullName>
    </submittedName>
</protein>
<dbReference type="PANTHER" id="PTHR38450">
    <property type="entry name" value="STAGE V SPORULATION PROTEIN AC-RELATED"/>
    <property type="match status" value="1"/>
</dbReference>
<keyword evidence="1" id="KW-1133">Transmembrane helix</keyword>
<dbReference type="Proteomes" id="UP000075806">
    <property type="component" value="Unassembled WGS sequence"/>
</dbReference>
<gene>
    <name evidence="2" type="ORF">AZF04_19130</name>
</gene>
<dbReference type="OrthoDB" id="9797988at2"/>
<keyword evidence="3" id="KW-1185">Reference proteome</keyword>
<organism evidence="2 3">
    <name type="scientific">Alkalihalobacillus trypoxylicola</name>
    <dbReference type="NCBI Taxonomy" id="519424"/>
    <lineage>
        <taxon>Bacteria</taxon>
        <taxon>Bacillati</taxon>
        <taxon>Bacillota</taxon>
        <taxon>Bacilli</taxon>
        <taxon>Bacillales</taxon>
        <taxon>Bacillaceae</taxon>
        <taxon>Alkalihalobacillus</taxon>
    </lineage>
</organism>
<evidence type="ECO:0000256" key="1">
    <source>
        <dbReference type="SAM" id="Phobius"/>
    </source>
</evidence>
<dbReference type="EMBL" id="LTAO01000016">
    <property type="protein sequence ID" value="KYG30711.1"/>
    <property type="molecule type" value="Genomic_DNA"/>
</dbReference>
<dbReference type="InterPro" id="IPR005562">
    <property type="entry name" value="SpoVA"/>
</dbReference>
<evidence type="ECO:0000313" key="2">
    <source>
        <dbReference type="EMBL" id="KYG30711.1"/>
    </source>
</evidence>
<reference evidence="2" key="1">
    <citation type="submission" date="2016-02" db="EMBL/GenBank/DDBJ databases">
        <title>Genome sequence of Bacillus trypoxylicola KCTC 13244(T).</title>
        <authorList>
            <person name="Jeong H."/>
            <person name="Park S.-H."/>
            <person name="Choi S.-K."/>
        </authorList>
    </citation>
    <scope>NUCLEOTIDE SEQUENCE [LARGE SCALE GENOMIC DNA]</scope>
    <source>
        <strain evidence="2">KCTC 13244</strain>
    </source>
</reference>
<dbReference type="PANTHER" id="PTHR38450:SF1">
    <property type="entry name" value="STAGE V SPORULATION PROTEIN AC"/>
    <property type="match status" value="1"/>
</dbReference>